<dbReference type="Pfam" id="PF03081">
    <property type="entry name" value="Exo70_C"/>
    <property type="match status" value="1"/>
</dbReference>
<dbReference type="Gene3D" id="1.20.1280.170">
    <property type="entry name" value="Exocyst complex component Exo70"/>
    <property type="match status" value="1"/>
</dbReference>
<dbReference type="PANTHER" id="PTHR12542:SF96">
    <property type="entry name" value="EXOCYST COMPLEX COMPONENT EXO70B1"/>
    <property type="match status" value="1"/>
</dbReference>
<sequence>MVVARFGKECSHVYSTCRREFLDESLSRLRLQKLSIEEVQKKPWQDLEDEIEWWIKAANIAIRIFFTNERHMYDCVFFGFSSATDLSFMEVCDGFTIQLLICADAIAIGIQWVECDEH</sequence>
<keyword evidence="6" id="KW-1185">Reference proteome</keyword>
<keyword evidence="2 3" id="KW-0813">Transport</keyword>
<name>A0AAV5JBV4_9ROSI</name>
<comment type="caution">
    <text evidence="5">The sequence shown here is derived from an EMBL/GenBank/DDBJ whole genome shotgun (WGS) entry which is preliminary data.</text>
</comment>
<evidence type="ECO:0000256" key="3">
    <source>
        <dbReference type="RuleBase" id="RU365026"/>
    </source>
</evidence>
<evidence type="ECO:0000313" key="5">
    <source>
        <dbReference type="EMBL" id="GKV07915.1"/>
    </source>
</evidence>
<comment type="function">
    <text evidence="3">Component of the exocyst complex.</text>
</comment>
<keyword evidence="3" id="KW-0653">Protein transport</keyword>
<reference evidence="5 6" key="1">
    <citation type="journal article" date="2021" name="Commun. Biol.">
        <title>The genome of Shorea leprosula (Dipterocarpaceae) highlights the ecological relevance of drought in aseasonal tropical rainforests.</title>
        <authorList>
            <person name="Ng K.K.S."/>
            <person name="Kobayashi M.J."/>
            <person name="Fawcett J.A."/>
            <person name="Hatakeyama M."/>
            <person name="Paape T."/>
            <person name="Ng C.H."/>
            <person name="Ang C.C."/>
            <person name="Tnah L.H."/>
            <person name="Lee C.T."/>
            <person name="Nishiyama T."/>
            <person name="Sese J."/>
            <person name="O'Brien M.J."/>
            <person name="Copetti D."/>
            <person name="Mohd Noor M.I."/>
            <person name="Ong R.C."/>
            <person name="Putra M."/>
            <person name="Sireger I.Z."/>
            <person name="Indrioko S."/>
            <person name="Kosugi Y."/>
            <person name="Izuno A."/>
            <person name="Isagi Y."/>
            <person name="Lee S.L."/>
            <person name="Shimizu K.K."/>
        </authorList>
    </citation>
    <scope>NUCLEOTIDE SEQUENCE [LARGE SCALE GENOMIC DNA]</scope>
    <source>
        <strain evidence="5">214</strain>
    </source>
</reference>
<dbReference type="InterPro" id="IPR046364">
    <property type="entry name" value="Exo70_C"/>
</dbReference>
<dbReference type="EMBL" id="BPVZ01000028">
    <property type="protein sequence ID" value="GKV07915.1"/>
    <property type="molecule type" value="Genomic_DNA"/>
</dbReference>
<evidence type="ECO:0000313" key="6">
    <source>
        <dbReference type="Proteomes" id="UP001054252"/>
    </source>
</evidence>
<dbReference type="GO" id="GO:0006887">
    <property type="term" value="P:exocytosis"/>
    <property type="evidence" value="ECO:0007669"/>
    <property type="project" value="UniProtKB-KW"/>
</dbReference>
<dbReference type="GO" id="GO:0015031">
    <property type="term" value="P:protein transport"/>
    <property type="evidence" value="ECO:0007669"/>
    <property type="project" value="UniProtKB-KW"/>
</dbReference>
<dbReference type="PANTHER" id="PTHR12542">
    <property type="entry name" value="EXOCYST COMPLEX PROTEIN EXO70"/>
    <property type="match status" value="1"/>
</dbReference>
<feature type="domain" description="Exocyst complex subunit Exo70 C-terminal" evidence="4">
    <location>
        <begin position="54"/>
        <end position="108"/>
    </location>
</feature>
<comment type="similarity">
    <text evidence="1 3">Belongs to the EXO70 family.</text>
</comment>
<dbReference type="GO" id="GO:0005546">
    <property type="term" value="F:phosphatidylinositol-4,5-bisphosphate binding"/>
    <property type="evidence" value="ECO:0007669"/>
    <property type="project" value="InterPro"/>
</dbReference>
<keyword evidence="3" id="KW-0268">Exocytosis</keyword>
<dbReference type="Proteomes" id="UP001054252">
    <property type="component" value="Unassembled WGS sequence"/>
</dbReference>
<accession>A0AAV5JBV4</accession>
<organism evidence="5 6">
    <name type="scientific">Rubroshorea leprosula</name>
    <dbReference type="NCBI Taxonomy" id="152421"/>
    <lineage>
        <taxon>Eukaryota</taxon>
        <taxon>Viridiplantae</taxon>
        <taxon>Streptophyta</taxon>
        <taxon>Embryophyta</taxon>
        <taxon>Tracheophyta</taxon>
        <taxon>Spermatophyta</taxon>
        <taxon>Magnoliopsida</taxon>
        <taxon>eudicotyledons</taxon>
        <taxon>Gunneridae</taxon>
        <taxon>Pentapetalae</taxon>
        <taxon>rosids</taxon>
        <taxon>malvids</taxon>
        <taxon>Malvales</taxon>
        <taxon>Dipterocarpaceae</taxon>
        <taxon>Rubroshorea</taxon>
    </lineage>
</organism>
<evidence type="ECO:0000256" key="1">
    <source>
        <dbReference type="ARBA" id="ARBA00006756"/>
    </source>
</evidence>
<gene>
    <name evidence="5" type="ORF">SLEP1_g19616</name>
</gene>
<dbReference type="GO" id="GO:0000145">
    <property type="term" value="C:exocyst"/>
    <property type="evidence" value="ECO:0007669"/>
    <property type="project" value="InterPro"/>
</dbReference>
<dbReference type="SUPFAM" id="SSF74788">
    <property type="entry name" value="Cullin repeat-like"/>
    <property type="match status" value="1"/>
</dbReference>
<protein>
    <recommendedName>
        <fullName evidence="3">Exocyst subunit Exo70 family protein</fullName>
    </recommendedName>
</protein>
<dbReference type="InterPro" id="IPR004140">
    <property type="entry name" value="Exo70"/>
</dbReference>
<dbReference type="InterPro" id="IPR016159">
    <property type="entry name" value="Cullin_repeat-like_dom_sf"/>
</dbReference>
<evidence type="ECO:0000256" key="2">
    <source>
        <dbReference type="ARBA" id="ARBA00022448"/>
    </source>
</evidence>
<dbReference type="AlphaFoldDB" id="A0AAV5JBV4"/>
<evidence type="ECO:0000259" key="4">
    <source>
        <dbReference type="Pfam" id="PF03081"/>
    </source>
</evidence>
<proteinExistence type="inferred from homology"/>